<gene>
    <name evidence="2" type="ORF">B296_00055785</name>
</gene>
<accession>A0A426XXT6</accession>
<reference evidence="2 3" key="1">
    <citation type="journal article" date="2014" name="Agronomy (Basel)">
        <title>A Draft Genome Sequence for Ensete ventricosum, the Drought-Tolerant Tree Against Hunger.</title>
        <authorList>
            <person name="Harrison J."/>
            <person name="Moore K.A."/>
            <person name="Paszkiewicz K."/>
            <person name="Jones T."/>
            <person name="Grant M."/>
            <person name="Ambacheew D."/>
            <person name="Muzemil S."/>
            <person name="Studholme D.J."/>
        </authorList>
    </citation>
    <scope>NUCLEOTIDE SEQUENCE [LARGE SCALE GENOMIC DNA]</scope>
</reference>
<dbReference type="Proteomes" id="UP000287651">
    <property type="component" value="Unassembled WGS sequence"/>
</dbReference>
<evidence type="ECO:0000313" key="2">
    <source>
        <dbReference type="EMBL" id="RRT44357.1"/>
    </source>
</evidence>
<dbReference type="AlphaFoldDB" id="A0A426XXT6"/>
<dbReference type="EMBL" id="AMZH03016510">
    <property type="protein sequence ID" value="RRT44357.1"/>
    <property type="molecule type" value="Genomic_DNA"/>
</dbReference>
<name>A0A426XXT6_ENSVE</name>
<organism evidence="2 3">
    <name type="scientific">Ensete ventricosum</name>
    <name type="common">Abyssinian banana</name>
    <name type="synonym">Musa ensete</name>
    <dbReference type="NCBI Taxonomy" id="4639"/>
    <lineage>
        <taxon>Eukaryota</taxon>
        <taxon>Viridiplantae</taxon>
        <taxon>Streptophyta</taxon>
        <taxon>Embryophyta</taxon>
        <taxon>Tracheophyta</taxon>
        <taxon>Spermatophyta</taxon>
        <taxon>Magnoliopsida</taxon>
        <taxon>Liliopsida</taxon>
        <taxon>Zingiberales</taxon>
        <taxon>Musaceae</taxon>
        <taxon>Ensete</taxon>
    </lineage>
</organism>
<feature type="region of interest" description="Disordered" evidence="1">
    <location>
        <begin position="1"/>
        <end position="24"/>
    </location>
</feature>
<evidence type="ECO:0000313" key="3">
    <source>
        <dbReference type="Proteomes" id="UP000287651"/>
    </source>
</evidence>
<feature type="compositionally biased region" description="Basic and acidic residues" evidence="1">
    <location>
        <begin position="1"/>
        <end position="11"/>
    </location>
</feature>
<proteinExistence type="predicted"/>
<evidence type="ECO:0000256" key="1">
    <source>
        <dbReference type="SAM" id="MobiDB-lite"/>
    </source>
</evidence>
<comment type="caution">
    <text evidence="2">The sequence shown here is derived from an EMBL/GenBank/DDBJ whole genome shotgun (WGS) entry which is preliminary data.</text>
</comment>
<sequence length="138" mass="15194">MERRRARKAADRSPTSRGYNMRAQHRDHATWPRGDGPWARCLWTCHLQWRCLPVGATGYGQVTCRPGGHMKMWRSPMVWAATSTCSRGSVAHRGCCLPRKATSHAKAMATYDGGGAVLVVARGSQQPQRAMVTCGKGN</sequence>
<protein>
    <submittedName>
        <fullName evidence="2">Uncharacterized protein</fullName>
    </submittedName>
</protein>